<dbReference type="EMBL" id="MN740445">
    <property type="protein sequence ID" value="QHU26826.1"/>
    <property type="molecule type" value="Genomic_DNA"/>
</dbReference>
<evidence type="ECO:0000313" key="1">
    <source>
        <dbReference type="EMBL" id="QHU26826.1"/>
    </source>
</evidence>
<proteinExistence type="predicted"/>
<accession>A0A6C0L7B0</accession>
<dbReference type="AlphaFoldDB" id="A0A6C0L7B0"/>
<name>A0A6C0L7B0_9ZZZZ</name>
<reference evidence="1" key="1">
    <citation type="journal article" date="2020" name="Nature">
        <title>Giant virus diversity and host interactions through global metagenomics.</title>
        <authorList>
            <person name="Schulz F."/>
            <person name="Roux S."/>
            <person name="Paez-Espino D."/>
            <person name="Jungbluth S."/>
            <person name="Walsh D.A."/>
            <person name="Denef V.J."/>
            <person name="McMahon K.D."/>
            <person name="Konstantinidis K.T."/>
            <person name="Eloe-Fadrosh E.A."/>
            <person name="Kyrpides N.C."/>
            <person name="Woyke T."/>
        </authorList>
    </citation>
    <scope>NUCLEOTIDE SEQUENCE</scope>
    <source>
        <strain evidence="1">GVMAG-M-3300027759-42</strain>
    </source>
</reference>
<organism evidence="1">
    <name type="scientific">viral metagenome</name>
    <dbReference type="NCBI Taxonomy" id="1070528"/>
    <lineage>
        <taxon>unclassified sequences</taxon>
        <taxon>metagenomes</taxon>
        <taxon>organismal metagenomes</taxon>
    </lineage>
</organism>
<protein>
    <submittedName>
        <fullName evidence="1">Uncharacterized protein</fullName>
    </submittedName>
</protein>
<sequence>MMENTDESVKPMTNEFVDKVTLELLMNKNHYSRYLSQTDPKKHQEHLNYLEKIRKYRSKIMNVTTDFLNNPEHQITTEVNDAFDHYVRTLIHHYECKEMENHEESNHDEDTLFGNMEEPLIDDNPTMKSYWGKNKVVKKGNQMGFPMNYIPRVKETEQDNI</sequence>